<dbReference type="GO" id="GO:0004842">
    <property type="term" value="F:ubiquitin-protein transferase activity"/>
    <property type="evidence" value="ECO:0007669"/>
    <property type="project" value="InterPro"/>
</dbReference>
<dbReference type="InterPro" id="IPR035983">
    <property type="entry name" value="Hect_E3_ubiquitin_ligase"/>
</dbReference>
<feature type="domain" description="HECT" evidence="3">
    <location>
        <begin position="14"/>
        <end position="75"/>
    </location>
</feature>
<organism evidence="4 5">
    <name type="scientific">Hydnum rufescens UP504</name>
    <dbReference type="NCBI Taxonomy" id="1448309"/>
    <lineage>
        <taxon>Eukaryota</taxon>
        <taxon>Fungi</taxon>
        <taxon>Dikarya</taxon>
        <taxon>Basidiomycota</taxon>
        <taxon>Agaricomycotina</taxon>
        <taxon>Agaricomycetes</taxon>
        <taxon>Cantharellales</taxon>
        <taxon>Hydnaceae</taxon>
        <taxon>Hydnum</taxon>
    </lineage>
</organism>
<dbReference type="AlphaFoldDB" id="A0A9P6AHV0"/>
<dbReference type="OrthoDB" id="8068875at2759"/>
<protein>
    <recommendedName>
        <fullName evidence="3">HECT domain-containing protein</fullName>
    </recommendedName>
</protein>
<evidence type="ECO:0000259" key="3">
    <source>
        <dbReference type="PROSITE" id="PS50237"/>
    </source>
</evidence>
<accession>A0A9P6AHV0</accession>
<dbReference type="InterPro" id="IPR000569">
    <property type="entry name" value="HECT_dom"/>
</dbReference>
<sequence length="110" mass="13023">MTWILENSIGNFIIETIIEYRISCRVYESLNISMPASNKLTPQEPINVFDKHELKLCINGMSDTNVDDWTKSTEYWEYEMNEVTQWSQWVVRNWPAKYESGLWQPVTEAP</sequence>
<dbReference type="Pfam" id="PF00632">
    <property type="entry name" value="HECT"/>
    <property type="match status" value="1"/>
</dbReference>
<evidence type="ECO:0000313" key="5">
    <source>
        <dbReference type="Proteomes" id="UP000886523"/>
    </source>
</evidence>
<evidence type="ECO:0000313" key="4">
    <source>
        <dbReference type="EMBL" id="KAF9505575.1"/>
    </source>
</evidence>
<comment type="caution">
    <text evidence="4">The sequence shown here is derived from an EMBL/GenBank/DDBJ whole genome shotgun (WGS) entry which is preliminary data.</text>
</comment>
<gene>
    <name evidence="4" type="ORF">BS47DRAFT_1306437</name>
</gene>
<dbReference type="SUPFAM" id="SSF56204">
    <property type="entry name" value="Hect, E3 ligase catalytic domain"/>
    <property type="match status" value="1"/>
</dbReference>
<name>A0A9P6AHV0_9AGAM</name>
<keyword evidence="5" id="KW-1185">Reference proteome</keyword>
<keyword evidence="1 2" id="KW-0833">Ubl conjugation pathway</keyword>
<proteinExistence type="predicted"/>
<dbReference type="EMBL" id="MU129145">
    <property type="protein sequence ID" value="KAF9505575.1"/>
    <property type="molecule type" value="Genomic_DNA"/>
</dbReference>
<comment type="caution">
    <text evidence="2">Lacks conserved residue(s) required for the propagation of feature annotation.</text>
</comment>
<evidence type="ECO:0000256" key="2">
    <source>
        <dbReference type="PROSITE-ProRule" id="PRU00104"/>
    </source>
</evidence>
<evidence type="ECO:0000256" key="1">
    <source>
        <dbReference type="ARBA" id="ARBA00022786"/>
    </source>
</evidence>
<dbReference type="PROSITE" id="PS50237">
    <property type="entry name" value="HECT"/>
    <property type="match status" value="1"/>
</dbReference>
<dbReference type="Proteomes" id="UP000886523">
    <property type="component" value="Unassembled WGS sequence"/>
</dbReference>
<reference evidence="4" key="1">
    <citation type="journal article" date="2020" name="Nat. Commun.">
        <title>Large-scale genome sequencing of mycorrhizal fungi provides insights into the early evolution of symbiotic traits.</title>
        <authorList>
            <person name="Miyauchi S."/>
            <person name="Kiss E."/>
            <person name="Kuo A."/>
            <person name="Drula E."/>
            <person name="Kohler A."/>
            <person name="Sanchez-Garcia M."/>
            <person name="Morin E."/>
            <person name="Andreopoulos B."/>
            <person name="Barry K.W."/>
            <person name="Bonito G."/>
            <person name="Buee M."/>
            <person name="Carver A."/>
            <person name="Chen C."/>
            <person name="Cichocki N."/>
            <person name="Clum A."/>
            <person name="Culley D."/>
            <person name="Crous P.W."/>
            <person name="Fauchery L."/>
            <person name="Girlanda M."/>
            <person name="Hayes R.D."/>
            <person name="Keri Z."/>
            <person name="LaButti K."/>
            <person name="Lipzen A."/>
            <person name="Lombard V."/>
            <person name="Magnuson J."/>
            <person name="Maillard F."/>
            <person name="Murat C."/>
            <person name="Nolan M."/>
            <person name="Ohm R.A."/>
            <person name="Pangilinan J."/>
            <person name="Pereira M.F."/>
            <person name="Perotto S."/>
            <person name="Peter M."/>
            <person name="Pfister S."/>
            <person name="Riley R."/>
            <person name="Sitrit Y."/>
            <person name="Stielow J.B."/>
            <person name="Szollosi G."/>
            <person name="Zifcakova L."/>
            <person name="Stursova M."/>
            <person name="Spatafora J.W."/>
            <person name="Tedersoo L."/>
            <person name="Vaario L.M."/>
            <person name="Yamada A."/>
            <person name="Yan M."/>
            <person name="Wang P."/>
            <person name="Xu J."/>
            <person name="Bruns T."/>
            <person name="Baldrian P."/>
            <person name="Vilgalys R."/>
            <person name="Dunand C."/>
            <person name="Henrissat B."/>
            <person name="Grigoriev I.V."/>
            <person name="Hibbett D."/>
            <person name="Nagy L.G."/>
            <person name="Martin F.M."/>
        </authorList>
    </citation>
    <scope>NUCLEOTIDE SEQUENCE</scope>
    <source>
        <strain evidence="4">UP504</strain>
    </source>
</reference>